<dbReference type="GO" id="GO:0046677">
    <property type="term" value="P:response to antibiotic"/>
    <property type="evidence" value="ECO:0007669"/>
    <property type="project" value="UniProtKB-KW"/>
</dbReference>
<name>U5W185_9ACTN</name>
<feature type="transmembrane region" description="Helical" evidence="6">
    <location>
        <begin position="171"/>
        <end position="191"/>
    </location>
</feature>
<dbReference type="InterPro" id="IPR051784">
    <property type="entry name" value="Nod_factor_ABC_transporter"/>
</dbReference>
<dbReference type="OrthoDB" id="9786643at2"/>
<feature type="transmembrane region" description="Helical" evidence="6">
    <location>
        <begin position="26"/>
        <end position="43"/>
    </location>
</feature>
<accession>U5W185</accession>
<sequence>MTNAVVAGLNRGRIELRHLLTTPQDLWNSVFPSLIYLAVLFFTRGKTVPGTDFALASRTLPSLLGTIVVFTGVTTMMLALVVEREDGTLLRARTLPRGLAGYLVGKIFLAASVTLVNITVVLVPSLFLLDGLRTSSVSSWLTLLGVLVLGLLAALPAGAILGSLLNGVRTTGLVTAPLMGLVAISGIFYPITGFPEWLQAVAHVFPIYWLGLGMRSALLPDALAAAESEGSWQQLETAGVLGAWAVAGLIVAPIVLRRMARHESGSTVEARRDRAFGVTGR</sequence>
<dbReference type="PANTHER" id="PTHR43229">
    <property type="entry name" value="NODULATION PROTEIN J"/>
    <property type="match status" value="1"/>
</dbReference>
<dbReference type="eggNOG" id="COG0842">
    <property type="taxonomic scope" value="Bacteria"/>
</dbReference>
<dbReference type="Proteomes" id="UP000017746">
    <property type="component" value="Chromosome"/>
</dbReference>
<dbReference type="InterPro" id="IPR047817">
    <property type="entry name" value="ABC2_TM_bact-type"/>
</dbReference>
<evidence type="ECO:0000313" key="8">
    <source>
        <dbReference type="EMBL" id="AGZ42904.1"/>
    </source>
</evidence>
<dbReference type="STRING" id="1246995.AFR_23170"/>
<evidence type="ECO:0000256" key="4">
    <source>
        <dbReference type="ARBA" id="ARBA00023136"/>
    </source>
</evidence>
<evidence type="ECO:0000256" key="6">
    <source>
        <dbReference type="RuleBase" id="RU361157"/>
    </source>
</evidence>
<dbReference type="PATRIC" id="fig|1246995.3.peg.4697"/>
<feature type="domain" description="ABC transmembrane type-2" evidence="7">
    <location>
        <begin position="24"/>
        <end position="259"/>
    </location>
</feature>
<feature type="transmembrane region" description="Helical" evidence="6">
    <location>
        <begin position="63"/>
        <end position="82"/>
    </location>
</feature>
<evidence type="ECO:0000256" key="5">
    <source>
        <dbReference type="ARBA" id="ARBA00023251"/>
    </source>
</evidence>
<proteinExistence type="inferred from homology"/>
<dbReference type="Pfam" id="PF01061">
    <property type="entry name" value="ABC2_membrane"/>
    <property type="match status" value="1"/>
</dbReference>
<dbReference type="KEGG" id="afs:AFR_23170"/>
<comment type="subcellular location">
    <subcellularLocation>
        <location evidence="6">Cell membrane</location>
        <topology evidence="6">Multi-pass membrane protein</topology>
    </subcellularLocation>
    <subcellularLocation>
        <location evidence="1">Membrane</location>
        <topology evidence="1">Multi-pass membrane protein</topology>
    </subcellularLocation>
</comment>
<dbReference type="PANTHER" id="PTHR43229:SF2">
    <property type="entry name" value="NODULATION PROTEIN J"/>
    <property type="match status" value="1"/>
</dbReference>
<keyword evidence="6" id="KW-1003">Cell membrane</keyword>
<dbReference type="GO" id="GO:0140359">
    <property type="term" value="F:ABC-type transporter activity"/>
    <property type="evidence" value="ECO:0007669"/>
    <property type="project" value="InterPro"/>
</dbReference>
<dbReference type="HOGENOM" id="CLU_039483_4_0_11"/>
<dbReference type="GO" id="GO:0043190">
    <property type="term" value="C:ATP-binding cassette (ABC) transporter complex"/>
    <property type="evidence" value="ECO:0007669"/>
    <property type="project" value="InterPro"/>
</dbReference>
<dbReference type="AlphaFoldDB" id="U5W185"/>
<evidence type="ECO:0000256" key="2">
    <source>
        <dbReference type="ARBA" id="ARBA00022692"/>
    </source>
</evidence>
<keyword evidence="4 6" id="KW-0472">Membrane</keyword>
<feature type="transmembrane region" description="Helical" evidence="6">
    <location>
        <begin position="102"/>
        <end position="129"/>
    </location>
</feature>
<gene>
    <name evidence="8" type="ORF">AFR_23170</name>
</gene>
<evidence type="ECO:0000313" key="9">
    <source>
        <dbReference type="Proteomes" id="UP000017746"/>
    </source>
</evidence>
<keyword evidence="9" id="KW-1185">Reference proteome</keyword>
<feature type="transmembrane region" description="Helical" evidence="6">
    <location>
        <begin position="141"/>
        <end position="165"/>
    </location>
</feature>
<dbReference type="PIRSF" id="PIRSF006648">
    <property type="entry name" value="DrrB"/>
    <property type="match status" value="1"/>
</dbReference>
<reference evidence="8 9" key="1">
    <citation type="journal article" date="2014" name="J. Biotechnol.">
        <title>Complete genome sequence of the actinobacterium Actinoplanes friuliensis HAG 010964, producer of the lipopeptide antibiotic friulimycin.</title>
        <authorList>
            <person name="Ruckert C."/>
            <person name="Szczepanowski R."/>
            <person name="Albersmeier A."/>
            <person name="Goesmann A."/>
            <person name="Fischer N."/>
            <person name="Steinkamper A."/>
            <person name="Puhler A."/>
            <person name="Biener R."/>
            <person name="Schwartz D."/>
            <person name="Kalinowski J."/>
        </authorList>
    </citation>
    <scope>NUCLEOTIDE SEQUENCE [LARGE SCALE GENOMIC DNA]</scope>
    <source>
        <strain evidence="8 9">DSM 7358</strain>
    </source>
</reference>
<feature type="transmembrane region" description="Helical" evidence="6">
    <location>
        <begin position="238"/>
        <end position="256"/>
    </location>
</feature>
<evidence type="ECO:0000256" key="1">
    <source>
        <dbReference type="ARBA" id="ARBA00004141"/>
    </source>
</evidence>
<evidence type="ECO:0000259" key="7">
    <source>
        <dbReference type="PROSITE" id="PS51012"/>
    </source>
</evidence>
<protein>
    <recommendedName>
        <fullName evidence="6">Transport permease protein</fullName>
    </recommendedName>
</protein>
<dbReference type="PROSITE" id="PS51012">
    <property type="entry name" value="ABC_TM2"/>
    <property type="match status" value="1"/>
</dbReference>
<organism evidence="8 9">
    <name type="scientific">Actinoplanes friuliensis DSM 7358</name>
    <dbReference type="NCBI Taxonomy" id="1246995"/>
    <lineage>
        <taxon>Bacteria</taxon>
        <taxon>Bacillati</taxon>
        <taxon>Actinomycetota</taxon>
        <taxon>Actinomycetes</taxon>
        <taxon>Micromonosporales</taxon>
        <taxon>Micromonosporaceae</taxon>
        <taxon>Actinoplanes</taxon>
    </lineage>
</organism>
<evidence type="ECO:0000256" key="3">
    <source>
        <dbReference type="ARBA" id="ARBA00022989"/>
    </source>
</evidence>
<keyword evidence="2 6" id="KW-0812">Transmembrane</keyword>
<comment type="similarity">
    <text evidence="6">Belongs to the ABC-2 integral membrane protein family.</text>
</comment>
<dbReference type="RefSeq" id="WP_023363416.1">
    <property type="nucleotide sequence ID" value="NC_022657.1"/>
</dbReference>
<dbReference type="EMBL" id="CP006272">
    <property type="protein sequence ID" value="AGZ42904.1"/>
    <property type="molecule type" value="Genomic_DNA"/>
</dbReference>
<keyword evidence="6" id="KW-0813">Transport</keyword>
<keyword evidence="3 6" id="KW-1133">Transmembrane helix</keyword>
<dbReference type="InterPro" id="IPR000412">
    <property type="entry name" value="ABC_2_transport"/>
</dbReference>
<dbReference type="InterPro" id="IPR013525">
    <property type="entry name" value="ABC2_TM"/>
</dbReference>
<keyword evidence="5" id="KW-0046">Antibiotic resistance</keyword>